<reference evidence="4 5" key="1">
    <citation type="submission" date="2020-08" db="EMBL/GenBank/DDBJ databases">
        <authorList>
            <person name="Koutsovoulos G."/>
            <person name="Danchin GJ E."/>
        </authorList>
    </citation>
    <scope>NUCLEOTIDE SEQUENCE [LARGE SCALE GENOMIC DNA]</scope>
</reference>
<feature type="chain" id="PRO_5028068764" evidence="3">
    <location>
        <begin position="19"/>
        <end position="365"/>
    </location>
</feature>
<proteinExistence type="predicted"/>
<protein>
    <submittedName>
        <fullName evidence="4">Uncharacterized protein</fullName>
    </submittedName>
</protein>
<feature type="region of interest" description="Disordered" evidence="2">
    <location>
        <begin position="310"/>
        <end position="365"/>
    </location>
</feature>
<feature type="region of interest" description="Disordered" evidence="2">
    <location>
        <begin position="20"/>
        <end position="64"/>
    </location>
</feature>
<evidence type="ECO:0000313" key="4">
    <source>
        <dbReference type="EMBL" id="CAD2200787.1"/>
    </source>
</evidence>
<evidence type="ECO:0000256" key="2">
    <source>
        <dbReference type="SAM" id="MobiDB-lite"/>
    </source>
</evidence>
<organism evidence="4 5">
    <name type="scientific">Meloidogyne enterolobii</name>
    <name type="common">Root-knot nematode worm</name>
    <name type="synonym">Meloidogyne mayaguensis</name>
    <dbReference type="NCBI Taxonomy" id="390850"/>
    <lineage>
        <taxon>Eukaryota</taxon>
        <taxon>Metazoa</taxon>
        <taxon>Ecdysozoa</taxon>
        <taxon>Nematoda</taxon>
        <taxon>Chromadorea</taxon>
        <taxon>Rhabditida</taxon>
        <taxon>Tylenchina</taxon>
        <taxon>Tylenchomorpha</taxon>
        <taxon>Tylenchoidea</taxon>
        <taxon>Meloidogynidae</taxon>
        <taxon>Meloidogyninae</taxon>
        <taxon>Meloidogyne</taxon>
    </lineage>
</organism>
<comment type="caution">
    <text evidence="4">The sequence shown here is derived from an EMBL/GenBank/DDBJ whole genome shotgun (WGS) entry which is preliminary data.</text>
</comment>
<gene>
    <name evidence="4" type="ORF">MENT_LOCUS54276</name>
</gene>
<feature type="signal peptide" evidence="3">
    <location>
        <begin position="1"/>
        <end position="18"/>
    </location>
</feature>
<feature type="coiled-coil region" evidence="1">
    <location>
        <begin position="165"/>
        <end position="202"/>
    </location>
</feature>
<feature type="compositionally biased region" description="Polar residues" evidence="2">
    <location>
        <begin position="310"/>
        <end position="321"/>
    </location>
</feature>
<sequence>MKISTIIFLFLFITPIIGSGKGSSSKRARLNPKEYREPESSGTETEQTNIAGTDSTDPNVHGSAEPLASENVPFHEMEHLNSNNPFFHNIPQHMQLHNSRVNMKIIHNEGPKDFYKSKAYRYNWIEGVDEGLKNYHLAEGMKDKKIYVGCNRCMRYLWFEHIDNFKAHNNAHNKLNERMAEISNDEKKMKKLESRYRYAKKQINSDILIPNNKALGFECEACRVNGYNFVILSPNMNDIRKHLNTKIHINSVKRYNTSEQRSINYNDVELEGHYGGSSHPQFQQTFHHSALYPSSQEFDRQQIQKAIEQSTLEMNQSQRTRAQGPMIREPTDQGRLHLREIGQRFDDPNRKGKEIDLNQSESESD</sequence>
<evidence type="ECO:0000313" key="5">
    <source>
        <dbReference type="Proteomes" id="UP000580250"/>
    </source>
</evidence>
<keyword evidence="1" id="KW-0175">Coiled coil</keyword>
<accession>A0A6V7XPJ5</accession>
<dbReference type="AlphaFoldDB" id="A0A6V7XPJ5"/>
<evidence type="ECO:0000256" key="1">
    <source>
        <dbReference type="SAM" id="Coils"/>
    </source>
</evidence>
<dbReference type="EMBL" id="CAJEWN010001902">
    <property type="protein sequence ID" value="CAD2200787.1"/>
    <property type="molecule type" value="Genomic_DNA"/>
</dbReference>
<dbReference type="Proteomes" id="UP000580250">
    <property type="component" value="Unassembled WGS sequence"/>
</dbReference>
<name>A0A6V7XPJ5_MELEN</name>
<keyword evidence="3" id="KW-0732">Signal</keyword>
<dbReference type="OrthoDB" id="5907793at2759"/>
<evidence type="ECO:0000256" key="3">
    <source>
        <dbReference type="SAM" id="SignalP"/>
    </source>
</evidence>
<feature type="compositionally biased region" description="Basic and acidic residues" evidence="2">
    <location>
        <begin position="329"/>
        <end position="356"/>
    </location>
</feature>
<feature type="compositionally biased region" description="Polar residues" evidence="2">
    <location>
        <begin position="40"/>
        <end position="58"/>
    </location>
</feature>